<dbReference type="EMBL" id="JAAGUZ010000095">
    <property type="protein sequence ID" value="NEW47662.1"/>
    <property type="molecule type" value="Genomic_DNA"/>
</dbReference>
<comment type="caution">
    <text evidence="2">The sequence shown here is derived from an EMBL/GenBank/DDBJ whole genome shotgun (WGS) entry which is preliminary data.</text>
</comment>
<name>A0A6P1DH15_9NOCA</name>
<accession>A0A6P1DH15</accession>
<evidence type="ECO:0008006" key="6">
    <source>
        <dbReference type="Google" id="ProtNLM"/>
    </source>
</evidence>
<evidence type="ECO:0000256" key="1">
    <source>
        <dbReference type="SAM" id="Phobius"/>
    </source>
</evidence>
<dbReference type="Proteomes" id="UP000470876">
    <property type="component" value="Unassembled WGS sequence"/>
</dbReference>
<feature type="transmembrane region" description="Helical" evidence="1">
    <location>
        <begin position="50"/>
        <end position="80"/>
    </location>
</feature>
<feature type="transmembrane region" description="Helical" evidence="1">
    <location>
        <begin position="87"/>
        <end position="107"/>
    </location>
</feature>
<feature type="transmembrane region" description="Helical" evidence="1">
    <location>
        <begin position="139"/>
        <end position="157"/>
    </location>
</feature>
<dbReference type="Proteomes" id="UP000468928">
    <property type="component" value="Unassembled WGS sequence"/>
</dbReference>
<evidence type="ECO:0000313" key="4">
    <source>
        <dbReference type="Proteomes" id="UP000468928"/>
    </source>
</evidence>
<protein>
    <recommendedName>
        <fullName evidence="6">DUF1772 domain-containing protein</fullName>
    </recommendedName>
</protein>
<gene>
    <name evidence="2" type="ORF">GV789_24955</name>
    <name evidence="3" type="ORF">GV794_21845</name>
</gene>
<reference evidence="4 5" key="1">
    <citation type="submission" date="2020-01" db="EMBL/GenBank/DDBJ databases">
        <title>Genetics and antimicrobial susceptibilities of Nocardia species isolated from the soil; a comparison with species isolated from humans.</title>
        <authorList>
            <person name="Carrasco G."/>
            <person name="Monzon S."/>
            <person name="Sansegundo M."/>
            <person name="Garcia E."/>
            <person name="Garrido N."/>
            <person name="Medina M.J."/>
            <person name="Villalon P."/>
            <person name="Ramirez-Arocha A.C."/>
            <person name="Jimenez P."/>
            <person name="Cuesta I."/>
            <person name="Valdezate S."/>
        </authorList>
    </citation>
    <scope>NUCLEOTIDE SEQUENCE [LARGE SCALE GENOMIC DNA]</scope>
    <source>
        <strain evidence="2 4">CNM20110639</strain>
        <strain evidence="3 5">CNM20110649</strain>
    </source>
</reference>
<sequence>MRSTTMPLAAIGTYATVASLVFAVTAAETIFLYPNMFRDIPESLALSEEFMTVVDIGAVMRPMGGVMTLCAMIAIVVALWARQARGWITASLVFLVGSQFLSILYQWPRASIFGERDEHTLQEVEKAAMEFLVGHGFRIAASLATAVLAIAAVFSIYRARVLAEARASSSGEHALVS</sequence>
<evidence type="ECO:0000313" key="3">
    <source>
        <dbReference type="EMBL" id="NEW58271.1"/>
    </source>
</evidence>
<evidence type="ECO:0000313" key="5">
    <source>
        <dbReference type="Proteomes" id="UP000470876"/>
    </source>
</evidence>
<proteinExistence type="predicted"/>
<dbReference type="AlphaFoldDB" id="A0A6P1DH15"/>
<organism evidence="2 4">
    <name type="scientific">Nocardia cyriacigeorgica</name>
    <dbReference type="NCBI Taxonomy" id="135487"/>
    <lineage>
        <taxon>Bacteria</taxon>
        <taxon>Bacillati</taxon>
        <taxon>Actinomycetota</taxon>
        <taxon>Actinomycetes</taxon>
        <taxon>Mycobacteriales</taxon>
        <taxon>Nocardiaceae</taxon>
        <taxon>Nocardia</taxon>
    </lineage>
</organism>
<keyword evidence="5" id="KW-1185">Reference proteome</keyword>
<keyword evidence="1" id="KW-1133">Transmembrane helix</keyword>
<dbReference type="EMBL" id="JAAGUX010000049">
    <property type="protein sequence ID" value="NEW58271.1"/>
    <property type="molecule type" value="Genomic_DNA"/>
</dbReference>
<keyword evidence="1" id="KW-0812">Transmembrane</keyword>
<evidence type="ECO:0000313" key="2">
    <source>
        <dbReference type="EMBL" id="NEW47662.1"/>
    </source>
</evidence>
<keyword evidence="1" id="KW-0472">Membrane</keyword>